<reference evidence="2" key="1">
    <citation type="journal article" date="2024" name="Proc. Natl. Acad. Sci. U.S.A.">
        <title>Extraordinary preservation of gene collinearity over three hundred million years revealed in homosporous lycophytes.</title>
        <authorList>
            <person name="Li C."/>
            <person name="Wickell D."/>
            <person name="Kuo L.Y."/>
            <person name="Chen X."/>
            <person name="Nie B."/>
            <person name="Liao X."/>
            <person name="Peng D."/>
            <person name="Ji J."/>
            <person name="Jenkins J."/>
            <person name="Williams M."/>
            <person name="Shu S."/>
            <person name="Plott C."/>
            <person name="Barry K."/>
            <person name="Rajasekar S."/>
            <person name="Grimwood J."/>
            <person name="Han X."/>
            <person name="Sun S."/>
            <person name="Hou Z."/>
            <person name="He W."/>
            <person name="Dai G."/>
            <person name="Sun C."/>
            <person name="Schmutz J."/>
            <person name="Leebens-Mack J.H."/>
            <person name="Li F.W."/>
            <person name="Wang L."/>
        </authorList>
    </citation>
    <scope>NUCLEOTIDE SEQUENCE [LARGE SCALE GENOMIC DNA]</scope>
    <source>
        <strain evidence="2">cv. PW_Plant_1</strain>
    </source>
</reference>
<gene>
    <name evidence="1" type="ORF">O6H91_01G144000</name>
</gene>
<protein>
    <submittedName>
        <fullName evidence="1">Uncharacterized protein</fullName>
    </submittedName>
</protein>
<sequence>MGMESDADNETALSDFEEDEFEPSPVLLPVSGSTDNGSAERLKAALTELDSEKQARKEAEKAKAELESSFARLKLLSQQAIRQRDEAFRHKDEALKLKDDVTRQLADAAEARDGALKQRDEMQLQRDEIMRQKEEALKIRDTAKAEIEAAARLLVTGSDNITSMASGIKAFSGGLPRTTKYTGVAAIAYGFTKRVEEVVDEVLRQRESALKGRNDMHSQIEQRNIQIAIEVSELEASISHLKEEMRKKGDECERWQKIAAEKDNQILQIEQDMLNKLNVITKDAELSTKRMVDAESRAKLLELELQKHNEMFVKQFQMLFKSSESLLQLCQVMHSGGDLQDTFSMPSLQAHETEKMHEACLRAWRSISDLAARLTISWQETEETRQRERKELEGKMERLAVKEREVTALLKSVLANKEDDSHHARKPRLKKAAYMDGVTQVSADGQRDEAITLASALDIEVNYLRQEVLELEMSLAETRSEADKLRFLSNTQAKDLSEKAAYVEELEQKEGILTHNIEILSAQISALQEEVVRWKDAARDEASAGVAVLKEVEKCNEESLTDHQIASLNGELVEVRKSLQEANYKLKSKEEMAAAAVTARNAAERSLRIADEKAADLRERLEEMAQQLDEADGRIERSHICGVGFLDLCCSWLRRRDRHNANLGEAGGNQSAEMEELMEPLV</sequence>
<comment type="caution">
    <text evidence="1">The sequence shown here is derived from an EMBL/GenBank/DDBJ whole genome shotgun (WGS) entry which is preliminary data.</text>
</comment>
<dbReference type="Proteomes" id="UP001162992">
    <property type="component" value="Chromosome 1"/>
</dbReference>
<evidence type="ECO:0000313" key="2">
    <source>
        <dbReference type="Proteomes" id="UP001162992"/>
    </source>
</evidence>
<name>A0ACC2EWY4_DIPCM</name>
<organism evidence="1 2">
    <name type="scientific">Diphasiastrum complanatum</name>
    <name type="common">Issler's clubmoss</name>
    <name type="synonym">Lycopodium complanatum</name>
    <dbReference type="NCBI Taxonomy" id="34168"/>
    <lineage>
        <taxon>Eukaryota</taxon>
        <taxon>Viridiplantae</taxon>
        <taxon>Streptophyta</taxon>
        <taxon>Embryophyta</taxon>
        <taxon>Tracheophyta</taxon>
        <taxon>Lycopodiopsida</taxon>
        <taxon>Lycopodiales</taxon>
        <taxon>Lycopodiaceae</taxon>
        <taxon>Lycopodioideae</taxon>
        <taxon>Diphasiastrum</taxon>
    </lineage>
</organism>
<dbReference type="EMBL" id="CM055092">
    <property type="protein sequence ID" value="KAJ7570993.1"/>
    <property type="molecule type" value="Genomic_DNA"/>
</dbReference>
<evidence type="ECO:0000313" key="1">
    <source>
        <dbReference type="EMBL" id="KAJ7570993.1"/>
    </source>
</evidence>
<accession>A0ACC2EWY4</accession>
<keyword evidence="2" id="KW-1185">Reference proteome</keyword>
<proteinExistence type="predicted"/>